<evidence type="ECO:0000256" key="17">
    <source>
        <dbReference type="ARBA" id="ARBA00049512"/>
    </source>
</evidence>
<feature type="transmembrane region" description="Helical" evidence="19">
    <location>
        <begin position="21"/>
        <end position="43"/>
    </location>
</feature>
<dbReference type="GO" id="GO:0005743">
    <property type="term" value="C:mitochondrial inner membrane"/>
    <property type="evidence" value="ECO:0007669"/>
    <property type="project" value="UniProtKB-SubCell"/>
</dbReference>
<dbReference type="EMBL" id="HG942363">
    <property type="protein sequence ID" value="CDN96551.1"/>
    <property type="molecule type" value="Genomic_DNA"/>
</dbReference>
<evidence type="ECO:0000256" key="3">
    <source>
        <dbReference type="ARBA" id="ARBA00011164"/>
    </source>
</evidence>
<dbReference type="InterPro" id="IPR008972">
    <property type="entry name" value="Cupredoxin"/>
</dbReference>
<dbReference type="PRINTS" id="PR01166">
    <property type="entry name" value="CYCOXIDASEII"/>
</dbReference>
<dbReference type="CDD" id="cd13912">
    <property type="entry name" value="CcO_II_C"/>
    <property type="match status" value="1"/>
</dbReference>
<reference evidence="22" key="1">
    <citation type="submission" date="2014-02" db="EMBL/GenBank/DDBJ databases">
        <authorList>
            <person name="Gan H."/>
        </authorList>
    </citation>
    <scope>NUCLEOTIDE SEQUENCE</scope>
</reference>
<evidence type="ECO:0000259" key="20">
    <source>
        <dbReference type="PROSITE" id="PS50857"/>
    </source>
</evidence>
<evidence type="ECO:0000256" key="15">
    <source>
        <dbReference type="ARBA" id="ARBA00023128"/>
    </source>
</evidence>
<dbReference type="InterPro" id="IPR002429">
    <property type="entry name" value="CcO_II-like_C"/>
</dbReference>
<evidence type="ECO:0000256" key="10">
    <source>
        <dbReference type="ARBA" id="ARBA00022842"/>
    </source>
</evidence>
<accession>A0A024J4I5</accession>
<dbReference type="PROSITE" id="PS50999">
    <property type="entry name" value="COX2_TM"/>
    <property type="match status" value="1"/>
</dbReference>
<evidence type="ECO:0000256" key="14">
    <source>
        <dbReference type="ARBA" id="ARBA00023008"/>
    </source>
</evidence>
<dbReference type="AlphaFoldDB" id="A0A024J4I5"/>
<comment type="function">
    <text evidence="18">Component of the cytochrome c oxidase, the last enzyme in the mitochondrial electron transport chain which drives oxidative phosphorylation. The respiratory chain contains 3 multisubunit complexes succinate dehydrogenase (complex II, CII), ubiquinol-cytochrome c oxidoreductase (cytochrome b-c1 complex, complex III, CIII) and cytochrome c oxidase (complex IV, CIV), that cooperate to transfer electrons derived from NADH and succinate to molecular oxygen, creating an electrochemical gradient over the inner membrane that drives transmembrane transport and the ATP synthase. Cytochrome c oxidase is the component of the respiratory chain that catalyzes the reduction of oxygen to water. Electrons originating from reduced cytochrome c in the intermembrane space (IMS) are transferred via the dinuclear copper A center (CU(A)) of subunit 2 and heme A of subunit 1 to the active site in subunit 1, a binuclear center (BNC) formed by heme A3 and copper B (CU(B)). The BNC reduces molecular oxygen to 2 water molecules using 4 electrons from cytochrome c in the IMS and 4 protons from the mitochondrial matrix.</text>
</comment>
<dbReference type="InterPro" id="IPR001505">
    <property type="entry name" value="Copper_CuA"/>
</dbReference>
<evidence type="ECO:0000256" key="11">
    <source>
        <dbReference type="ARBA" id="ARBA00022967"/>
    </source>
</evidence>
<comment type="subcellular location">
    <subcellularLocation>
        <location evidence="1 18">Mitochondrion inner membrane</location>
        <topology evidence="1 18">Multi-pass membrane protein</topology>
    </subcellularLocation>
</comment>
<evidence type="ECO:0000256" key="9">
    <source>
        <dbReference type="ARBA" id="ARBA00022792"/>
    </source>
</evidence>
<keyword evidence="14 18" id="KW-0186">Copper</keyword>
<evidence type="ECO:0000256" key="18">
    <source>
        <dbReference type="RuleBase" id="RU000457"/>
    </source>
</evidence>
<geneLocation type="mitochondrion" evidence="22"/>
<dbReference type="GO" id="GO:0005507">
    <property type="term" value="F:copper ion binding"/>
    <property type="evidence" value="ECO:0007669"/>
    <property type="project" value="InterPro"/>
</dbReference>
<keyword evidence="16 18" id="KW-0472">Membrane</keyword>
<evidence type="ECO:0000259" key="21">
    <source>
        <dbReference type="PROSITE" id="PS50999"/>
    </source>
</evidence>
<sequence length="230" mass="25657">MTSWVHFSFQDASSPVMEEFVLFHDVIMVCLGFIVVSVGGVLWAVLAEGPYVGGLIDGQWLEWIWTALPGLVLFGVAMPSLCLLYMYDEMTNFDLGVKVYGYQWYWSYEIPLVEGLSIDSFMAPSSDLYGGQCRLLETDVPLTLPIKSMIQLMISSKDVLHAWAVPSLGVKMDAVPGRINTLSMYSFRPGVYFGQCSEICGAHHSFMPIMLEMVSVGDFADWVKLSDDSE</sequence>
<keyword evidence="8 18" id="KW-0479">Metal-binding</keyword>
<dbReference type="PANTHER" id="PTHR22888">
    <property type="entry name" value="CYTOCHROME C OXIDASE, SUBUNIT II"/>
    <property type="match status" value="1"/>
</dbReference>
<keyword evidence="13 19" id="KW-1133">Transmembrane helix</keyword>
<protein>
    <recommendedName>
        <fullName evidence="4 18">Cytochrome c oxidase subunit 2</fullName>
    </recommendedName>
</protein>
<keyword evidence="15 18" id="KW-0496">Mitochondrion</keyword>
<dbReference type="InterPro" id="IPR045187">
    <property type="entry name" value="CcO_II"/>
</dbReference>
<keyword evidence="6 18" id="KW-0679">Respiratory chain</keyword>
<comment type="subunit">
    <text evidence="3">Component of the cytochrome c oxidase (complex IV, CIV), a multisubunit enzyme composed of a catalytic core of 3 subunits and several supernumerary subunits. The complex exists as a monomer or a dimer and forms supercomplexes (SCs) in the inner mitochondrial membrane with ubiquinol-cytochrome c oxidoreductase (cytochrome b-c1 complex, complex III, CIII).</text>
</comment>
<keyword evidence="5 18" id="KW-0813">Transport</keyword>
<evidence type="ECO:0000256" key="19">
    <source>
        <dbReference type="SAM" id="Phobius"/>
    </source>
</evidence>
<reference evidence="22" key="2">
    <citation type="submission" date="2014-04" db="EMBL/GenBank/DDBJ databases">
        <title>Complete mitochondrial genome of Pandarus rhincodonicus.</title>
        <authorList>
            <person name="Gan H.M."/>
            <person name="Tan M.H."/>
            <person name="Meekan M."/>
            <person name="Austin C.M."/>
        </authorList>
    </citation>
    <scope>NUCLEOTIDE SEQUENCE</scope>
</reference>
<proteinExistence type="inferred from homology"/>
<dbReference type="PROSITE" id="PS00078">
    <property type="entry name" value="COX2"/>
    <property type="match status" value="1"/>
</dbReference>
<evidence type="ECO:0000256" key="8">
    <source>
        <dbReference type="ARBA" id="ARBA00022723"/>
    </source>
</evidence>
<keyword evidence="9 18" id="KW-0999">Mitochondrion inner membrane</keyword>
<feature type="transmembrane region" description="Helical" evidence="19">
    <location>
        <begin position="63"/>
        <end position="87"/>
    </location>
</feature>
<organism evidence="22">
    <name type="scientific">Pandarus rhincodonicus</name>
    <name type="common">Copepod</name>
    <dbReference type="NCBI Taxonomy" id="1473543"/>
    <lineage>
        <taxon>Eukaryota</taxon>
        <taxon>Metazoa</taxon>
        <taxon>Ecdysozoa</taxon>
        <taxon>Arthropoda</taxon>
        <taxon>Crustacea</taxon>
        <taxon>Multicrustacea</taxon>
        <taxon>Hexanauplia</taxon>
        <taxon>Copepoda</taxon>
        <taxon>Siphonostomatoida</taxon>
        <taxon>Pandaridae</taxon>
        <taxon>Pandarus</taxon>
    </lineage>
</organism>
<dbReference type="InterPro" id="IPR011759">
    <property type="entry name" value="Cyt_c_oxidase_su2_TM_dom"/>
</dbReference>
<keyword evidence="7 18" id="KW-0812">Transmembrane</keyword>
<evidence type="ECO:0000256" key="5">
    <source>
        <dbReference type="ARBA" id="ARBA00022448"/>
    </source>
</evidence>
<evidence type="ECO:0000256" key="1">
    <source>
        <dbReference type="ARBA" id="ARBA00004448"/>
    </source>
</evidence>
<evidence type="ECO:0000256" key="2">
    <source>
        <dbReference type="ARBA" id="ARBA00007866"/>
    </source>
</evidence>
<dbReference type="PROSITE" id="PS50857">
    <property type="entry name" value="COX2_CUA"/>
    <property type="match status" value="1"/>
</dbReference>
<dbReference type="Pfam" id="PF00116">
    <property type="entry name" value="COX2"/>
    <property type="match status" value="1"/>
</dbReference>
<dbReference type="Gene3D" id="2.60.40.420">
    <property type="entry name" value="Cupredoxins - blue copper proteins"/>
    <property type="match status" value="1"/>
</dbReference>
<comment type="cofactor">
    <cofactor evidence="18">
        <name>Cu cation</name>
        <dbReference type="ChEBI" id="CHEBI:23378"/>
    </cofactor>
    <text evidence="18">Binds a copper A center.</text>
</comment>
<dbReference type="PANTHER" id="PTHR22888:SF9">
    <property type="entry name" value="CYTOCHROME C OXIDASE SUBUNIT 2"/>
    <property type="match status" value="1"/>
</dbReference>
<keyword evidence="10" id="KW-0460">Magnesium</keyword>
<comment type="catalytic activity">
    <reaction evidence="17">
        <text>4 Fe(II)-[cytochrome c] + O2 + 8 H(+)(in) = 4 Fe(III)-[cytochrome c] + 2 H2O + 4 H(+)(out)</text>
        <dbReference type="Rhea" id="RHEA:11436"/>
        <dbReference type="Rhea" id="RHEA-COMP:10350"/>
        <dbReference type="Rhea" id="RHEA-COMP:14399"/>
        <dbReference type="ChEBI" id="CHEBI:15377"/>
        <dbReference type="ChEBI" id="CHEBI:15378"/>
        <dbReference type="ChEBI" id="CHEBI:15379"/>
        <dbReference type="ChEBI" id="CHEBI:29033"/>
        <dbReference type="ChEBI" id="CHEBI:29034"/>
        <dbReference type="EC" id="7.1.1.9"/>
    </reaction>
    <physiologicalReaction direction="left-to-right" evidence="17">
        <dbReference type="Rhea" id="RHEA:11437"/>
    </physiologicalReaction>
</comment>
<dbReference type="Gene3D" id="1.10.287.90">
    <property type="match status" value="1"/>
</dbReference>
<comment type="similarity">
    <text evidence="2 18">Belongs to the cytochrome c oxidase subunit 2 family.</text>
</comment>
<dbReference type="InterPro" id="IPR036257">
    <property type="entry name" value="Cyt_c_oxidase_su2_TM_sf"/>
</dbReference>
<evidence type="ECO:0000256" key="4">
    <source>
        <dbReference type="ARBA" id="ARBA00015946"/>
    </source>
</evidence>
<keyword evidence="11" id="KW-1278">Translocase</keyword>
<dbReference type="InterPro" id="IPR034210">
    <property type="entry name" value="CcO_II_C"/>
</dbReference>
<feature type="domain" description="Cytochrome oxidase subunit II copper A binding" evidence="20">
    <location>
        <begin position="92"/>
        <end position="225"/>
    </location>
</feature>
<dbReference type="GO" id="GO:0004129">
    <property type="term" value="F:cytochrome-c oxidase activity"/>
    <property type="evidence" value="ECO:0007669"/>
    <property type="project" value="UniProtKB-EC"/>
</dbReference>
<evidence type="ECO:0000256" key="12">
    <source>
        <dbReference type="ARBA" id="ARBA00022982"/>
    </source>
</evidence>
<evidence type="ECO:0000256" key="6">
    <source>
        <dbReference type="ARBA" id="ARBA00022660"/>
    </source>
</evidence>
<name>A0A024J4I5_PANRH</name>
<evidence type="ECO:0000256" key="16">
    <source>
        <dbReference type="ARBA" id="ARBA00023136"/>
    </source>
</evidence>
<dbReference type="Pfam" id="PF02790">
    <property type="entry name" value="COX2_TM"/>
    <property type="match status" value="1"/>
</dbReference>
<evidence type="ECO:0000256" key="7">
    <source>
        <dbReference type="ARBA" id="ARBA00022692"/>
    </source>
</evidence>
<dbReference type="FunFam" id="2.60.40.420:FF:000001">
    <property type="entry name" value="Cytochrome c oxidase subunit 2"/>
    <property type="match status" value="1"/>
</dbReference>
<dbReference type="SUPFAM" id="SSF49503">
    <property type="entry name" value="Cupredoxins"/>
    <property type="match status" value="1"/>
</dbReference>
<evidence type="ECO:0000313" key="22">
    <source>
        <dbReference type="EMBL" id="CDN96551.1"/>
    </source>
</evidence>
<evidence type="ECO:0000256" key="13">
    <source>
        <dbReference type="ARBA" id="ARBA00022989"/>
    </source>
</evidence>
<feature type="domain" description="Cytochrome oxidase subunit II transmembrane region profile" evidence="21">
    <location>
        <begin position="1"/>
        <end position="91"/>
    </location>
</feature>
<dbReference type="GO" id="GO:0042773">
    <property type="term" value="P:ATP synthesis coupled electron transport"/>
    <property type="evidence" value="ECO:0007669"/>
    <property type="project" value="TreeGrafter"/>
</dbReference>
<keyword evidence="12 18" id="KW-0249">Electron transport</keyword>
<gene>
    <name evidence="22" type="primary">cox2</name>
</gene>
<dbReference type="SUPFAM" id="SSF81464">
    <property type="entry name" value="Cytochrome c oxidase subunit II-like, transmembrane region"/>
    <property type="match status" value="1"/>
</dbReference>